<dbReference type="AlphaFoldDB" id="A0A846H4U5"/>
<reference evidence="1 2" key="1">
    <citation type="journal article" date="2015" name="Genome Announc.">
        <title>Draft Genome Sequence of Cyanobacterium Hassallia byssoidea Strain VB512170, Isolated from Monuments in India.</title>
        <authorList>
            <person name="Singh D."/>
            <person name="Chandrababunaidu M.M."/>
            <person name="Panda A."/>
            <person name="Sen D."/>
            <person name="Bhattacharyya S."/>
            <person name="Adhikary S.P."/>
            <person name="Tripathy S."/>
        </authorList>
    </citation>
    <scope>NUCLEOTIDE SEQUENCE [LARGE SCALE GENOMIC DNA]</scope>
    <source>
        <strain evidence="1 2">VB512170</strain>
    </source>
</reference>
<name>A0A846H4U5_9CYAN</name>
<dbReference type="Proteomes" id="UP000031549">
    <property type="component" value="Unassembled WGS sequence"/>
</dbReference>
<evidence type="ECO:0000313" key="1">
    <source>
        <dbReference type="EMBL" id="NEU72008.1"/>
    </source>
</evidence>
<evidence type="ECO:0000313" key="2">
    <source>
        <dbReference type="Proteomes" id="UP000031549"/>
    </source>
</evidence>
<accession>A0A846H4U5</accession>
<dbReference type="InterPro" id="IPR011856">
    <property type="entry name" value="tRNA_endonuc-like_dom_sf"/>
</dbReference>
<protein>
    <submittedName>
        <fullName evidence="1">Fatty-acid oxidation protein subunit alpha</fullName>
    </submittedName>
</protein>
<organism evidence="1 2">
    <name type="scientific">Hassallia byssoidea VB512170</name>
    <dbReference type="NCBI Taxonomy" id="1304833"/>
    <lineage>
        <taxon>Bacteria</taxon>
        <taxon>Bacillati</taxon>
        <taxon>Cyanobacteriota</taxon>
        <taxon>Cyanophyceae</taxon>
        <taxon>Nostocales</taxon>
        <taxon>Tolypothrichaceae</taxon>
        <taxon>Hassallia</taxon>
    </lineage>
</organism>
<dbReference type="InterPro" id="IPR014919">
    <property type="entry name" value="XisH"/>
</dbReference>
<dbReference type="RefSeq" id="WP_039753759.1">
    <property type="nucleotide sequence ID" value="NZ_JTCM02000007.1"/>
</dbReference>
<keyword evidence="2" id="KW-1185">Reference proteome</keyword>
<dbReference type="Gene3D" id="3.40.1350.10">
    <property type="match status" value="1"/>
</dbReference>
<comment type="caution">
    <text evidence="1">The sequence shown here is derived from an EMBL/GenBank/DDBJ whole genome shotgun (WGS) entry which is preliminary data.</text>
</comment>
<dbReference type="SUPFAM" id="SSF52980">
    <property type="entry name" value="Restriction endonuclease-like"/>
    <property type="match status" value="1"/>
</dbReference>
<dbReference type="InterPro" id="IPR011335">
    <property type="entry name" value="Restrct_endonuc-II-like"/>
</dbReference>
<proteinExistence type="predicted"/>
<gene>
    <name evidence="1" type="ORF">PI95_005330</name>
</gene>
<dbReference type="Pfam" id="PF08814">
    <property type="entry name" value="XisH"/>
    <property type="match status" value="1"/>
</dbReference>
<dbReference type="CDD" id="cd22366">
    <property type="entry name" value="XisH-like"/>
    <property type="match status" value="1"/>
</dbReference>
<sequence>MSAKDRFHDVVKTALEKDGWTITDDPLRIPIDRLTNMFIDIAAEKLIVANREGQKIAVEVKSFLSPSTMSDFHTALGQFINYRYALEEHEPERVLYLAVPATTYEEFFTTRFIKFVTQRSQINLLIFDPAKEEIVQWQN</sequence>
<dbReference type="GO" id="GO:0003676">
    <property type="term" value="F:nucleic acid binding"/>
    <property type="evidence" value="ECO:0007669"/>
    <property type="project" value="InterPro"/>
</dbReference>
<dbReference type="EMBL" id="JTCM02000007">
    <property type="protein sequence ID" value="NEU72008.1"/>
    <property type="molecule type" value="Genomic_DNA"/>
</dbReference>